<dbReference type="RefSeq" id="WP_283381808.1">
    <property type="nucleotide sequence ID" value="NZ_JASHIE010000006.1"/>
</dbReference>
<dbReference type="InterPro" id="IPR010982">
    <property type="entry name" value="Lambda_DNA-bd_dom_sf"/>
</dbReference>
<dbReference type="Proteomes" id="UP001225761">
    <property type="component" value="Unassembled WGS sequence"/>
</dbReference>
<organism evidence="2 3">
    <name type="scientific">Flectobacillus rivi</name>
    <dbReference type="NCBI Taxonomy" id="2984209"/>
    <lineage>
        <taxon>Bacteria</taxon>
        <taxon>Pseudomonadati</taxon>
        <taxon>Bacteroidota</taxon>
        <taxon>Cytophagia</taxon>
        <taxon>Cytophagales</taxon>
        <taxon>Flectobacillaceae</taxon>
        <taxon>Flectobacillus</taxon>
    </lineage>
</organism>
<sequence length="117" mass="13380">MKNFAEKLKKALKDKGVKQKELAVRIGMSEAGLIKMIANGSVQVETLERICEELQLPITYFLEVDIKPEGFWKKLVEDTMEELNQWKIRAYKAESQLTQSGNFKYVSRRQGVLASVA</sequence>
<evidence type="ECO:0000313" key="2">
    <source>
        <dbReference type="EMBL" id="MDI9875058.1"/>
    </source>
</evidence>
<dbReference type="SMART" id="SM00530">
    <property type="entry name" value="HTH_XRE"/>
    <property type="match status" value="1"/>
</dbReference>
<dbReference type="Pfam" id="PF13443">
    <property type="entry name" value="HTH_26"/>
    <property type="match status" value="1"/>
</dbReference>
<dbReference type="PROSITE" id="PS50943">
    <property type="entry name" value="HTH_CROC1"/>
    <property type="match status" value="1"/>
</dbReference>
<name>A0ABT6Z1Q6_9BACT</name>
<dbReference type="Gene3D" id="1.10.260.40">
    <property type="entry name" value="lambda repressor-like DNA-binding domains"/>
    <property type="match status" value="1"/>
</dbReference>
<dbReference type="CDD" id="cd00093">
    <property type="entry name" value="HTH_XRE"/>
    <property type="match status" value="1"/>
</dbReference>
<dbReference type="SUPFAM" id="SSF47413">
    <property type="entry name" value="lambda repressor-like DNA-binding domains"/>
    <property type="match status" value="1"/>
</dbReference>
<gene>
    <name evidence="2" type="ORF">QM481_11020</name>
</gene>
<evidence type="ECO:0000259" key="1">
    <source>
        <dbReference type="PROSITE" id="PS50943"/>
    </source>
</evidence>
<feature type="domain" description="HTH cro/C1-type" evidence="1">
    <location>
        <begin position="8"/>
        <end position="61"/>
    </location>
</feature>
<protein>
    <submittedName>
        <fullName evidence="2">Helix-turn-helix transcriptional regulator</fullName>
    </submittedName>
</protein>
<reference evidence="2 3" key="1">
    <citation type="submission" date="2023-05" db="EMBL/GenBank/DDBJ databases">
        <title>Novel species of genus Flectobacillus isolated from stream in China.</title>
        <authorList>
            <person name="Lu H."/>
        </authorList>
    </citation>
    <scope>NUCLEOTIDE SEQUENCE [LARGE SCALE GENOMIC DNA]</scope>
    <source>
        <strain evidence="2 3">LFS242W</strain>
    </source>
</reference>
<comment type="caution">
    <text evidence="2">The sequence shown here is derived from an EMBL/GenBank/DDBJ whole genome shotgun (WGS) entry which is preliminary data.</text>
</comment>
<evidence type="ECO:0000313" key="3">
    <source>
        <dbReference type="Proteomes" id="UP001225761"/>
    </source>
</evidence>
<accession>A0ABT6Z1Q6</accession>
<dbReference type="EMBL" id="JASHIE010000006">
    <property type="protein sequence ID" value="MDI9875058.1"/>
    <property type="molecule type" value="Genomic_DNA"/>
</dbReference>
<dbReference type="InterPro" id="IPR001387">
    <property type="entry name" value="Cro/C1-type_HTH"/>
</dbReference>
<proteinExistence type="predicted"/>
<keyword evidence="3" id="KW-1185">Reference proteome</keyword>